<evidence type="ECO:0000256" key="1">
    <source>
        <dbReference type="SAM" id="Phobius"/>
    </source>
</evidence>
<feature type="transmembrane region" description="Helical" evidence="1">
    <location>
        <begin position="81"/>
        <end position="106"/>
    </location>
</feature>
<dbReference type="Proteomes" id="UP000729733">
    <property type="component" value="Unassembled WGS sequence"/>
</dbReference>
<comment type="caution">
    <text evidence="2">The sequence shown here is derived from an EMBL/GenBank/DDBJ whole genome shotgun (WGS) entry which is preliminary data.</text>
</comment>
<keyword evidence="1" id="KW-0472">Membrane</keyword>
<sequence length="173" mass="19879">MNLPVISSTFFLTLLMMIGLFFFIRASVKDRTKQIQLIPSETEDILLKKLQEYFENRAYQLTAVDPENKQITFRGFVQPSIFLAILLSLLAVVGFSCLALILFLLFPDANNLVWLLTILSPLAGVFYWRKAGRWEEIFLRVVPRTDSPNLVSITAHRDELIQLEENLSVQTVE</sequence>
<keyword evidence="3" id="KW-1185">Reference proteome</keyword>
<dbReference type="PANTHER" id="PTHR35302:SF1">
    <property type="entry name" value="PROTEIN COFACTOR ASSEMBLY OF COMPLEX C SUBUNIT B CCB1, CHLOROPLASTIC"/>
    <property type="match status" value="1"/>
</dbReference>
<evidence type="ECO:0000313" key="3">
    <source>
        <dbReference type="Proteomes" id="UP000729733"/>
    </source>
</evidence>
<dbReference type="AlphaFoldDB" id="A0A964BRI6"/>
<protein>
    <submittedName>
        <fullName evidence="2">Cofactor assembly of complex C subunit B</fullName>
    </submittedName>
</protein>
<gene>
    <name evidence="2" type="ORF">I4641_05820</name>
</gene>
<organism evidence="2 3">
    <name type="scientific">Waterburya agarophytonicola KI4</name>
    <dbReference type="NCBI Taxonomy" id="2874699"/>
    <lineage>
        <taxon>Bacteria</taxon>
        <taxon>Bacillati</taxon>
        <taxon>Cyanobacteriota</taxon>
        <taxon>Cyanophyceae</taxon>
        <taxon>Pleurocapsales</taxon>
        <taxon>Hyellaceae</taxon>
        <taxon>Waterburya</taxon>
        <taxon>Waterburya agarophytonicola</taxon>
    </lineage>
</organism>
<keyword evidence="1" id="KW-1133">Transmembrane helix</keyword>
<accession>A0A964BRI6</accession>
<dbReference type="RefSeq" id="WP_229639532.1">
    <property type="nucleotide sequence ID" value="NZ_JADWDC010000009.1"/>
</dbReference>
<reference evidence="2" key="1">
    <citation type="journal article" date="2021" name="Antonie Van Leeuwenhoek">
        <title>Draft genome and description of Waterburya agarophytonicola gen. nov. sp. nov. (Pleurocapsales, Cyanobacteria): a seaweed symbiont.</title>
        <authorList>
            <person name="Bonthond G."/>
            <person name="Shalygin S."/>
            <person name="Bayer T."/>
            <person name="Weinberger F."/>
        </authorList>
    </citation>
    <scope>NUCLEOTIDE SEQUENCE</scope>
    <source>
        <strain evidence="2">KI4</strain>
    </source>
</reference>
<proteinExistence type="predicted"/>
<dbReference type="EMBL" id="JADWDC010000009">
    <property type="protein sequence ID" value="MCC0176495.1"/>
    <property type="molecule type" value="Genomic_DNA"/>
</dbReference>
<name>A0A964BRI6_9CYAN</name>
<evidence type="ECO:0000313" key="2">
    <source>
        <dbReference type="EMBL" id="MCC0176495.1"/>
    </source>
</evidence>
<feature type="transmembrane region" description="Helical" evidence="1">
    <location>
        <begin position="112"/>
        <end position="128"/>
    </location>
</feature>
<feature type="transmembrane region" description="Helical" evidence="1">
    <location>
        <begin position="6"/>
        <end position="24"/>
    </location>
</feature>
<dbReference type="PANTHER" id="PTHR35302">
    <property type="match status" value="1"/>
</dbReference>
<dbReference type="Pfam" id="PF12046">
    <property type="entry name" value="CCB1"/>
    <property type="match status" value="1"/>
</dbReference>
<dbReference type="InterPro" id="IPR021919">
    <property type="entry name" value="CCB1"/>
</dbReference>
<keyword evidence="1" id="KW-0812">Transmembrane</keyword>